<evidence type="ECO:0000313" key="2">
    <source>
        <dbReference type="Proteomes" id="UP000233551"/>
    </source>
</evidence>
<reference evidence="1 2" key="1">
    <citation type="submission" date="2017-11" db="EMBL/GenBank/DDBJ databases">
        <title>De-novo sequencing of pomegranate (Punica granatum L.) genome.</title>
        <authorList>
            <person name="Akparov Z."/>
            <person name="Amiraslanov A."/>
            <person name="Hajiyeva S."/>
            <person name="Abbasov M."/>
            <person name="Kaur K."/>
            <person name="Hamwieh A."/>
            <person name="Solovyev V."/>
            <person name="Salamov A."/>
            <person name="Braich B."/>
            <person name="Kosarev P."/>
            <person name="Mahmoud A."/>
            <person name="Hajiyev E."/>
            <person name="Babayeva S."/>
            <person name="Izzatullayeva V."/>
            <person name="Mammadov A."/>
            <person name="Mammadov A."/>
            <person name="Sharifova S."/>
            <person name="Ojaghi J."/>
            <person name="Eynullazada K."/>
            <person name="Bayramov B."/>
            <person name="Abdulazimova A."/>
            <person name="Shahmuradov I."/>
        </authorList>
    </citation>
    <scope>NUCLEOTIDE SEQUENCE [LARGE SCALE GENOMIC DNA]</scope>
    <source>
        <strain evidence="2">cv. AG2017</strain>
        <tissue evidence="1">Leaf</tissue>
    </source>
</reference>
<dbReference type="Proteomes" id="UP000233551">
    <property type="component" value="Unassembled WGS sequence"/>
</dbReference>
<comment type="caution">
    <text evidence="1">The sequence shown here is derived from an EMBL/GenBank/DDBJ whole genome shotgun (WGS) entry which is preliminary data.</text>
</comment>
<evidence type="ECO:0000313" key="1">
    <source>
        <dbReference type="EMBL" id="PKI33829.1"/>
    </source>
</evidence>
<protein>
    <submittedName>
        <fullName evidence="1">Uncharacterized protein</fullName>
    </submittedName>
</protein>
<accession>A0A2I0HQ47</accession>
<dbReference type="STRING" id="22663.A0A2I0HQ47"/>
<organism evidence="1 2">
    <name type="scientific">Punica granatum</name>
    <name type="common">Pomegranate</name>
    <dbReference type="NCBI Taxonomy" id="22663"/>
    <lineage>
        <taxon>Eukaryota</taxon>
        <taxon>Viridiplantae</taxon>
        <taxon>Streptophyta</taxon>
        <taxon>Embryophyta</taxon>
        <taxon>Tracheophyta</taxon>
        <taxon>Spermatophyta</taxon>
        <taxon>Magnoliopsida</taxon>
        <taxon>eudicotyledons</taxon>
        <taxon>Gunneridae</taxon>
        <taxon>Pentapetalae</taxon>
        <taxon>rosids</taxon>
        <taxon>malvids</taxon>
        <taxon>Myrtales</taxon>
        <taxon>Lythraceae</taxon>
        <taxon>Punica</taxon>
    </lineage>
</organism>
<dbReference type="AlphaFoldDB" id="A0A2I0HQ47"/>
<keyword evidence="2" id="KW-1185">Reference proteome</keyword>
<gene>
    <name evidence="1" type="ORF">CRG98_045781</name>
</gene>
<dbReference type="EMBL" id="PGOL01006290">
    <property type="protein sequence ID" value="PKI33829.1"/>
    <property type="molecule type" value="Genomic_DNA"/>
</dbReference>
<name>A0A2I0HQ47_PUNGR</name>
<sequence>MELLGSFRVAVKLQLVKGLPGASTYKIRMQMKSIEESAMEELLPNSKGQDPLEYDLLDYDSLWSRSCDALESSMLPARSLLQLSPIQRQTYIELQHDAPPQVSEGHIYSDRASFVESQHNYSTISEKLQKLGWTYRSLEEALMDSIESYKEAVLLD</sequence>
<proteinExistence type="predicted"/>